<dbReference type="AlphaFoldDB" id="A0A533Q863"/>
<feature type="domain" description="Polymerase nucleotidyl transferase" evidence="10">
    <location>
        <begin position="11"/>
        <end position="93"/>
    </location>
</feature>
<evidence type="ECO:0000256" key="5">
    <source>
        <dbReference type="ARBA" id="ARBA00022723"/>
    </source>
</evidence>
<evidence type="ECO:0000256" key="3">
    <source>
        <dbReference type="ARBA" id="ARBA00022679"/>
    </source>
</evidence>
<reference evidence="11 12" key="1">
    <citation type="submission" date="2019-04" db="EMBL/GenBank/DDBJ databases">
        <title>Genome of a novel bacterium Candidatus Jettenia ecosi reconstructed from metagenome of an anammox bioreactor.</title>
        <authorList>
            <person name="Mardanov A.V."/>
            <person name="Beletsky A.V."/>
            <person name="Ravin N.V."/>
            <person name="Botchkova E.A."/>
            <person name="Litti Y.V."/>
            <person name="Nozhevnikova A.N."/>
        </authorList>
    </citation>
    <scope>NUCLEOTIDE SEQUENCE [LARGE SCALE GENOMIC DNA]</scope>
    <source>
        <strain evidence="11">J2</strain>
    </source>
</reference>
<gene>
    <name evidence="11" type="ORF">JETT_2913</name>
</gene>
<dbReference type="SUPFAM" id="SSF81301">
    <property type="entry name" value="Nucleotidyltransferase"/>
    <property type="match status" value="1"/>
</dbReference>
<name>A0A533Q863_9BACT</name>
<dbReference type="EMBL" id="SULG01000078">
    <property type="protein sequence ID" value="TLD40814.1"/>
    <property type="molecule type" value="Genomic_DNA"/>
</dbReference>
<dbReference type="Gene3D" id="3.30.460.10">
    <property type="entry name" value="Beta Polymerase, domain 2"/>
    <property type="match status" value="1"/>
</dbReference>
<dbReference type="InterPro" id="IPR052038">
    <property type="entry name" value="Type-VII_TA_antitoxin"/>
</dbReference>
<evidence type="ECO:0000259" key="10">
    <source>
        <dbReference type="Pfam" id="PF01909"/>
    </source>
</evidence>
<proteinExistence type="inferred from homology"/>
<keyword evidence="8" id="KW-0460">Magnesium</keyword>
<keyword evidence="5" id="KW-0479">Metal-binding</keyword>
<dbReference type="GO" id="GO:0046872">
    <property type="term" value="F:metal ion binding"/>
    <property type="evidence" value="ECO:0007669"/>
    <property type="project" value="UniProtKB-KW"/>
</dbReference>
<dbReference type="Proteomes" id="UP000319783">
    <property type="component" value="Unassembled WGS sequence"/>
</dbReference>
<comment type="caution">
    <text evidence="11">The sequence shown here is derived from an EMBL/GenBank/DDBJ whole genome shotgun (WGS) entry which is preliminary data.</text>
</comment>
<dbReference type="CDD" id="cd05403">
    <property type="entry name" value="NT_KNTase_like"/>
    <property type="match status" value="1"/>
</dbReference>
<dbReference type="InterPro" id="IPR002934">
    <property type="entry name" value="Polymerase_NTP_transf_dom"/>
</dbReference>
<evidence type="ECO:0000256" key="6">
    <source>
        <dbReference type="ARBA" id="ARBA00022741"/>
    </source>
</evidence>
<dbReference type="GO" id="GO:0005524">
    <property type="term" value="F:ATP binding"/>
    <property type="evidence" value="ECO:0007669"/>
    <property type="project" value="UniProtKB-KW"/>
</dbReference>
<evidence type="ECO:0000313" key="11">
    <source>
        <dbReference type="EMBL" id="TLD40814.1"/>
    </source>
</evidence>
<dbReference type="InterPro" id="IPR043519">
    <property type="entry name" value="NT_sf"/>
</dbReference>
<protein>
    <submittedName>
        <fullName evidence="11">Nucleotidyltransferase</fullName>
    </submittedName>
</protein>
<evidence type="ECO:0000256" key="4">
    <source>
        <dbReference type="ARBA" id="ARBA00022695"/>
    </source>
</evidence>
<dbReference type="PANTHER" id="PTHR33571">
    <property type="entry name" value="SSL8005 PROTEIN"/>
    <property type="match status" value="1"/>
</dbReference>
<comment type="cofactor">
    <cofactor evidence="1">
        <name>Mg(2+)</name>
        <dbReference type="ChEBI" id="CHEBI:18420"/>
    </cofactor>
</comment>
<evidence type="ECO:0000313" key="12">
    <source>
        <dbReference type="Proteomes" id="UP000319783"/>
    </source>
</evidence>
<keyword evidence="2" id="KW-1277">Toxin-antitoxin system</keyword>
<sequence length="97" mass="11589">MKSYKTIEDILKQYKKELAEKYRVKEIGIFGSYARGEQKKRSDVDILVEFEEVPDLFKFFELERYLEELIGLRVDLVRKKALREELKDTVLSEVVNI</sequence>
<evidence type="ECO:0000256" key="8">
    <source>
        <dbReference type="ARBA" id="ARBA00022842"/>
    </source>
</evidence>
<evidence type="ECO:0000256" key="7">
    <source>
        <dbReference type="ARBA" id="ARBA00022840"/>
    </source>
</evidence>
<dbReference type="Pfam" id="PF01909">
    <property type="entry name" value="NTP_transf_2"/>
    <property type="match status" value="1"/>
</dbReference>
<keyword evidence="3 11" id="KW-0808">Transferase</keyword>
<evidence type="ECO:0000256" key="1">
    <source>
        <dbReference type="ARBA" id="ARBA00001946"/>
    </source>
</evidence>
<comment type="similarity">
    <text evidence="9">Belongs to the MntA antitoxin family.</text>
</comment>
<keyword evidence="4" id="KW-0548">Nucleotidyltransferase</keyword>
<keyword evidence="7" id="KW-0067">ATP-binding</keyword>
<dbReference type="PANTHER" id="PTHR33571:SF19">
    <property type="entry name" value="PROTEIN ADENYLYLTRANSFERASE MJ0128-RELATED"/>
    <property type="match status" value="1"/>
</dbReference>
<keyword evidence="6" id="KW-0547">Nucleotide-binding</keyword>
<evidence type="ECO:0000256" key="2">
    <source>
        <dbReference type="ARBA" id="ARBA00022649"/>
    </source>
</evidence>
<accession>A0A533Q863</accession>
<evidence type="ECO:0000256" key="9">
    <source>
        <dbReference type="ARBA" id="ARBA00038276"/>
    </source>
</evidence>
<organism evidence="11 12">
    <name type="scientific">Candidatus Jettenia ecosi</name>
    <dbReference type="NCBI Taxonomy" id="2494326"/>
    <lineage>
        <taxon>Bacteria</taxon>
        <taxon>Pseudomonadati</taxon>
        <taxon>Planctomycetota</taxon>
        <taxon>Candidatus Brocadiia</taxon>
        <taxon>Candidatus Brocadiales</taxon>
        <taxon>Candidatus Brocadiaceae</taxon>
        <taxon>Candidatus Jettenia</taxon>
    </lineage>
</organism>
<dbReference type="GO" id="GO:0016779">
    <property type="term" value="F:nucleotidyltransferase activity"/>
    <property type="evidence" value="ECO:0007669"/>
    <property type="project" value="UniProtKB-KW"/>
</dbReference>